<dbReference type="HOGENOM" id="CLU_2237089_0_0_1"/>
<name>E4ZRD0_LEPMJ</name>
<evidence type="ECO:0000313" key="3">
    <source>
        <dbReference type="Proteomes" id="UP000002668"/>
    </source>
</evidence>
<dbReference type="AlphaFoldDB" id="E4ZRD0"/>
<evidence type="ECO:0000313" key="2">
    <source>
        <dbReference type="EMBL" id="CBX93795.1"/>
    </source>
</evidence>
<accession>E4ZRD0</accession>
<reference evidence="3" key="1">
    <citation type="journal article" date="2011" name="Nat. Commun.">
        <title>Effector diversification within compartments of the Leptosphaeria maculans genome affected by Repeat-Induced Point mutations.</title>
        <authorList>
            <person name="Rouxel T."/>
            <person name="Grandaubert J."/>
            <person name="Hane J.K."/>
            <person name="Hoede C."/>
            <person name="van de Wouw A.P."/>
            <person name="Couloux A."/>
            <person name="Dominguez V."/>
            <person name="Anthouard V."/>
            <person name="Bally P."/>
            <person name="Bourras S."/>
            <person name="Cozijnsen A.J."/>
            <person name="Ciuffetti L.M."/>
            <person name="Degrave A."/>
            <person name="Dilmaghani A."/>
            <person name="Duret L."/>
            <person name="Fudal I."/>
            <person name="Goodwin S.B."/>
            <person name="Gout L."/>
            <person name="Glaser N."/>
            <person name="Linglin J."/>
            <person name="Kema G.H.J."/>
            <person name="Lapalu N."/>
            <person name="Lawrence C.B."/>
            <person name="May K."/>
            <person name="Meyer M."/>
            <person name="Ollivier B."/>
            <person name="Poulain J."/>
            <person name="Schoch C.L."/>
            <person name="Simon A."/>
            <person name="Spatafora J.W."/>
            <person name="Stachowiak A."/>
            <person name="Turgeon B.G."/>
            <person name="Tyler B.M."/>
            <person name="Vincent D."/>
            <person name="Weissenbach J."/>
            <person name="Amselem J."/>
            <person name="Quesneville H."/>
            <person name="Oliver R.P."/>
            <person name="Wincker P."/>
            <person name="Balesdent M.-H."/>
            <person name="Howlett B.J."/>
        </authorList>
    </citation>
    <scope>NUCLEOTIDE SEQUENCE [LARGE SCALE GENOMIC DNA]</scope>
    <source>
        <strain evidence="3">JN3 / isolate v23.1.3 / race Av1-4-5-6-7-8</strain>
    </source>
</reference>
<dbReference type="Proteomes" id="UP000002668">
    <property type="component" value="Genome"/>
</dbReference>
<protein>
    <submittedName>
        <fullName evidence="2">Predicted protein</fullName>
    </submittedName>
</protein>
<dbReference type="VEuPathDB" id="FungiDB:LEMA_P034690.1"/>
<proteinExistence type="predicted"/>
<dbReference type="InParanoid" id="E4ZRD0"/>
<gene>
    <name evidence="2" type="ORF">LEMA_P034690.1</name>
</gene>
<feature type="compositionally biased region" description="Basic and acidic residues" evidence="1">
    <location>
        <begin position="95"/>
        <end position="105"/>
    </location>
</feature>
<sequence length="105" mass="11974">MLFNNEGEAFNVRNTPLRTTHHSCANSLPPGWSLPRKRLTIHIREFGHSAMHRSLRCRIRMVGCCCVHVHATYKVHAETRIGESGQPVSQSSVEVSRRHGYEPRT</sequence>
<dbReference type="EMBL" id="FP929116">
    <property type="protein sequence ID" value="CBX93795.1"/>
    <property type="molecule type" value="Genomic_DNA"/>
</dbReference>
<evidence type="ECO:0000256" key="1">
    <source>
        <dbReference type="SAM" id="MobiDB-lite"/>
    </source>
</evidence>
<keyword evidence="3" id="KW-1185">Reference proteome</keyword>
<organism evidence="3">
    <name type="scientific">Leptosphaeria maculans (strain JN3 / isolate v23.1.3 / race Av1-4-5-6-7-8)</name>
    <name type="common">Blackleg fungus</name>
    <name type="synonym">Phoma lingam</name>
    <dbReference type="NCBI Taxonomy" id="985895"/>
    <lineage>
        <taxon>Eukaryota</taxon>
        <taxon>Fungi</taxon>
        <taxon>Dikarya</taxon>
        <taxon>Ascomycota</taxon>
        <taxon>Pezizomycotina</taxon>
        <taxon>Dothideomycetes</taxon>
        <taxon>Pleosporomycetidae</taxon>
        <taxon>Pleosporales</taxon>
        <taxon>Pleosporineae</taxon>
        <taxon>Leptosphaeriaceae</taxon>
        <taxon>Plenodomus</taxon>
        <taxon>Plenodomus lingam/Leptosphaeria maculans species complex</taxon>
    </lineage>
</organism>
<feature type="region of interest" description="Disordered" evidence="1">
    <location>
        <begin position="80"/>
        <end position="105"/>
    </location>
</feature>